<dbReference type="EMBL" id="NGNV01000003">
    <property type="protein sequence ID" value="OYR88964.1"/>
    <property type="molecule type" value="Genomic_DNA"/>
</dbReference>
<evidence type="ECO:0000313" key="2">
    <source>
        <dbReference type="EMBL" id="OYR88964.1"/>
    </source>
</evidence>
<dbReference type="EMBL" id="NGNX01000005">
    <property type="protein sequence ID" value="OYR92998.1"/>
    <property type="molecule type" value="Genomic_DNA"/>
</dbReference>
<keyword evidence="1" id="KW-1133">Transmembrane helix</keyword>
<keyword evidence="5" id="KW-1185">Reference proteome</keyword>
<evidence type="ECO:0000256" key="1">
    <source>
        <dbReference type="SAM" id="Phobius"/>
    </source>
</evidence>
<keyword evidence="1" id="KW-0812">Transmembrane</keyword>
<feature type="transmembrane region" description="Helical" evidence="1">
    <location>
        <begin position="53"/>
        <end position="73"/>
    </location>
</feature>
<sequence length="127" mass="14845">MLYEKVLRIDVHGLFYLNIVVLCFFSLFIFLLVVREIRLLIKKQPNPKNLVQLISKIITLLIVIVLNYLLAFLTGVPIRRILGFDPAHVVMQWINRILLVTGGTNIIYLIYLTWAVNKYSEFLERKG</sequence>
<feature type="transmembrane region" description="Helical" evidence="1">
    <location>
        <begin position="15"/>
        <end position="33"/>
    </location>
</feature>
<reference evidence="2" key="2">
    <citation type="submission" date="2017-05" db="EMBL/GenBank/DDBJ databases">
        <authorList>
            <person name="Lin X.B."/>
            <person name="Stothard P."/>
            <person name="Tasseva G."/>
            <person name="Walter J."/>
        </authorList>
    </citation>
    <scope>NUCLEOTIDE SEQUENCE</scope>
    <source>
        <strain evidence="2">609u</strain>
    </source>
</reference>
<protein>
    <submittedName>
        <fullName evidence="3">Uncharacterized protein</fullName>
    </submittedName>
</protein>
<comment type="caution">
    <text evidence="3">The sequence shown here is derived from an EMBL/GenBank/DDBJ whole genome shotgun (WGS) entry which is preliminary data.</text>
</comment>
<proteinExistence type="predicted"/>
<evidence type="ECO:0000313" key="3">
    <source>
        <dbReference type="EMBL" id="OYR92998.1"/>
    </source>
</evidence>
<reference evidence="4 5" key="3">
    <citation type="submission" date="2017-09" db="EMBL/GenBank/DDBJ databases">
        <title>Tripartite evolution among Lactobacillus johnsonii, Lactobacillus taiwanensis, Lactobacillus reuteri and their rodent host.</title>
        <authorList>
            <person name="Wang T."/>
            <person name="Knowles S."/>
            <person name="Cheng C."/>
        </authorList>
    </citation>
    <scope>NUCLEOTIDE SEQUENCE [LARGE SCALE GENOMIC DNA]</scope>
    <source>
        <strain evidence="3 4">609q</strain>
        <strain evidence="2 5">609u</strain>
    </source>
</reference>
<accession>A0A256LHS7</accession>
<keyword evidence="1" id="KW-0472">Membrane</keyword>
<feature type="transmembrane region" description="Helical" evidence="1">
    <location>
        <begin position="93"/>
        <end position="116"/>
    </location>
</feature>
<evidence type="ECO:0000313" key="4">
    <source>
        <dbReference type="Proteomes" id="UP000215828"/>
    </source>
</evidence>
<name>A0A256LHS7_9LACO</name>
<evidence type="ECO:0000313" key="5">
    <source>
        <dbReference type="Proteomes" id="UP000216316"/>
    </source>
</evidence>
<organism evidence="3 4">
    <name type="scientific">Lactobacillus taiwanensis</name>
    <dbReference type="NCBI Taxonomy" id="508451"/>
    <lineage>
        <taxon>Bacteria</taxon>
        <taxon>Bacillati</taxon>
        <taxon>Bacillota</taxon>
        <taxon>Bacilli</taxon>
        <taxon>Lactobacillales</taxon>
        <taxon>Lactobacillaceae</taxon>
        <taxon>Lactobacillus</taxon>
    </lineage>
</organism>
<dbReference type="Proteomes" id="UP000215828">
    <property type="component" value="Unassembled WGS sequence"/>
</dbReference>
<reference evidence="3 4" key="1">
    <citation type="submission" date="2017-04" db="EMBL/GenBank/DDBJ databases">
        <authorList>
            <person name="Afonso C.L."/>
            <person name="Miller P.J."/>
            <person name="Scott M.A."/>
            <person name="Spackman E."/>
            <person name="Goraichik I."/>
            <person name="Dimitrov K.M."/>
            <person name="Suarez D.L."/>
            <person name="Swayne D.E."/>
        </authorList>
    </citation>
    <scope>NUCLEOTIDE SEQUENCE [LARGE SCALE GENOMIC DNA]</scope>
    <source>
        <strain evidence="3 4">609q</strain>
    </source>
</reference>
<dbReference type="RefSeq" id="WP_094495848.1">
    <property type="nucleotide sequence ID" value="NZ_NGNV01000003.1"/>
</dbReference>
<gene>
    <name evidence="2" type="ORF">CBF53_01260</name>
    <name evidence="3" type="ORF">CBF70_01995</name>
</gene>
<dbReference type="Proteomes" id="UP000216316">
    <property type="component" value="Unassembled WGS sequence"/>
</dbReference>
<dbReference type="AlphaFoldDB" id="A0A256LHS7"/>